<dbReference type="Gene3D" id="1.25.50.20">
    <property type="match status" value="1"/>
</dbReference>
<dbReference type="EMBL" id="GDQN01011739">
    <property type="protein sequence ID" value="JAT79315.1"/>
    <property type="molecule type" value="Transcribed_RNA"/>
</dbReference>
<accession>A0A1E1VX65</accession>
<organism evidence="2">
    <name type="scientific">Pectinophora gossypiella</name>
    <name type="common">Cotton pink bollworm</name>
    <name type="synonym">Depressaria gossypiella</name>
    <dbReference type="NCBI Taxonomy" id="13191"/>
    <lineage>
        <taxon>Eukaryota</taxon>
        <taxon>Metazoa</taxon>
        <taxon>Ecdysozoa</taxon>
        <taxon>Arthropoda</taxon>
        <taxon>Hexapoda</taxon>
        <taxon>Insecta</taxon>
        <taxon>Pterygota</taxon>
        <taxon>Neoptera</taxon>
        <taxon>Endopterygota</taxon>
        <taxon>Lepidoptera</taxon>
        <taxon>Glossata</taxon>
        <taxon>Ditrysia</taxon>
        <taxon>Gelechioidea</taxon>
        <taxon>Gelechiidae</taxon>
        <taxon>Apatetrinae</taxon>
        <taxon>Pectinophora</taxon>
    </lineage>
</organism>
<reference evidence="2" key="1">
    <citation type="submission" date="2015-09" db="EMBL/GenBank/DDBJ databases">
        <title>De novo assembly of Pectinophora gossypiella (Pink Bollworm) gut transcriptome.</title>
        <authorList>
            <person name="Tassone E.E."/>
        </authorList>
    </citation>
    <scope>NUCLEOTIDE SEQUENCE</scope>
</reference>
<name>A0A1E1VX65_PECGO</name>
<feature type="transmembrane region" description="Helical" evidence="1">
    <location>
        <begin position="96"/>
        <end position="115"/>
    </location>
</feature>
<dbReference type="OrthoDB" id="10031169at2759"/>
<keyword evidence="1" id="KW-0472">Membrane</keyword>
<keyword evidence="1" id="KW-1133">Transmembrane helix</keyword>
<evidence type="ECO:0000313" key="2">
    <source>
        <dbReference type="EMBL" id="JAT79315.1"/>
    </source>
</evidence>
<gene>
    <name evidence="2" type="ORF">g.14585</name>
</gene>
<dbReference type="AlphaFoldDB" id="A0A1E1VX65"/>
<keyword evidence="1" id="KW-0812">Transmembrane</keyword>
<sequence>MDIALDFVIEHFDIIQSRVQGISGTANILNAFARRLTSEEHDEKIDTFVERHGAIFTAAETAVVGAIKENIASSITWSREHLAIVDSWLRLNYGNAANALTASIVLILSIFVTLFNR</sequence>
<proteinExistence type="predicted"/>
<protein>
    <recommendedName>
        <fullName evidence="3">ERAP1-like C-terminal domain-containing protein</fullName>
    </recommendedName>
</protein>
<evidence type="ECO:0000256" key="1">
    <source>
        <dbReference type="SAM" id="Phobius"/>
    </source>
</evidence>
<evidence type="ECO:0008006" key="3">
    <source>
        <dbReference type="Google" id="ProtNLM"/>
    </source>
</evidence>